<dbReference type="PANTHER" id="PTHR36379:SF1">
    <property type="entry name" value="PUTATIVE RECOMBINATION INITIATION DEFECT 1-RELATED"/>
    <property type="match status" value="1"/>
</dbReference>
<dbReference type="AlphaFoldDB" id="A0A1Y1HTJ7"/>
<dbReference type="GO" id="GO:0042138">
    <property type="term" value="P:meiotic DNA double-strand break formation"/>
    <property type="evidence" value="ECO:0007669"/>
    <property type="project" value="InterPro"/>
</dbReference>
<dbReference type="OMA" id="FGMMLDQ"/>
<dbReference type="OrthoDB" id="2019943at2759"/>
<dbReference type="InterPro" id="IPR044968">
    <property type="entry name" value="PRD1"/>
</dbReference>
<name>A0A1Y1HTJ7_KLENI</name>
<dbReference type="InterPro" id="IPR016024">
    <property type="entry name" value="ARM-type_fold"/>
</dbReference>
<evidence type="ECO:0000313" key="1">
    <source>
        <dbReference type="EMBL" id="GAQ79158.1"/>
    </source>
</evidence>
<reference evidence="1 2" key="1">
    <citation type="journal article" date="2014" name="Nat. Commun.">
        <title>Klebsormidium flaccidum genome reveals primary factors for plant terrestrial adaptation.</title>
        <authorList>
            <person name="Hori K."/>
            <person name="Maruyama F."/>
            <person name="Fujisawa T."/>
            <person name="Togashi T."/>
            <person name="Yamamoto N."/>
            <person name="Seo M."/>
            <person name="Sato S."/>
            <person name="Yamada T."/>
            <person name="Mori H."/>
            <person name="Tajima N."/>
            <person name="Moriyama T."/>
            <person name="Ikeuchi M."/>
            <person name="Watanabe M."/>
            <person name="Wada H."/>
            <person name="Kobayashi K."/>
            <person name="Saito M."/>
            <person name="Masuda T."/>
            <person name="Sasaki-Sekimoto Y."/>
            <person name="Mashiguchi K."/>
            <person name="Awai K."/>
            <person name="Shimojima M."/>
            <person name="Masuda S."/>
            <person name="Iwai M."/>
            <person name="Nobusawa T."/>
            <person name="Narise T."/>
            <person name="Kondo S."/>
            <person name="Saito H."/>
            <person name="Sato R."/>
            <person name="Murakawa M."/>
            <person name="Ihara Y."/>
            <person name="Oshima-Yamada Y."/>
            <person name="Ohtaka K."/>
            <person name="Satoh M."/>
            <person name="Sonobe K."/>
            <person name="Ishii M."/>
            <person name="Ohtani R."/>
            <person name="Kanamori-Sato M."/>
            <person name="Honoki R."/>
            <person name="Miyazaki D."/>
            <person name="Mochizuki H."/>
            <person name="Umetsu J."/>
            <person name="Higashi K."/>
            <person name="Shibata D."/>
            <person name="Kamiya Y."/>
            <person name="Sato N."/>
            <person name="Nakamura Y."/>
            <person name="Tabata S."/>
            <person name="Ida S."/>
            <person name="Kurokawa K."/>
            <person name="Ohta H."/>
        </authorList>
    </citation>
    <scope>NUCLEOTIDE SEQUENCE [LARGE SCALE GENOMIC DNA]</scope>
    <source>
        <strain evidence="1 2">NIES-2285</strain>
    </source>
</reference>
<dbReference type="SUPFAM" id="SSF48371">
    <property type="entry name" value="ARM repeat"/>
    <property type="match status" value="1"/>
</dbReference>
<dbReference type="EMBL" id="DF236974">
    <property type="protein sequence ID" value="GAQ79158.1"/>
    <property type="molecule type" value="Genomic_DNA"/>
</dbReference>
<evidence type="ECO:0000313" key="2">
    <source>
        <dbReference type="Proteomes" id="UP000054558"/>
    </source>
</evidence>
<dbReference type="PANTHER" id="PTHR36379">
    <property type="entry name" value="PROTEIN PRD1"/>
    <property type="match status" value="1"/>
</dbReference>
<organism evidence="1 2">
    <name type="scientific">Klebsormidium nitens</name>
    <name type="common">Green alga</name>
    <name type="synonym">Ulothrix nitens</name>
    <dbReference type="NCBI Taxonomy" id="105231"/>
    <lineage>
        <taxon>Eukaryota</taxon>
        <taxon>Viridiplantae</taxon>
        <taxon>Streptophyta</taxon>
        <taxon>Klebsormidiophyceae</taxon>
        <taxon>Klebsormidiales</taxon>
        <taxon>Klebsormidiaceae</taxon>
        <taxon>Klebsormidium</taxon>
    </lineage>
</organism>
<protein>
    <submittedName>
        <fullName evidence="1">Uncharacterized protein</fullName>
    </submittedName>
</protein>
<dbReference type="Proteomes" id="UP000054558">
    <property type="component" value="Unassembled WGS sequence"/>
</dbReference>
<keyword evidence="2" id="KW-1185">Reference proteome</keyword>
<sequence length="1014" mass="107723">MVEQTLLVASQSTEDDLRINSLALLNTLARCGLLSLTSFDKRGGHAIHRSGQDIKLLTEALKASLLSADVHAQLLACQLTTLLACDPSLVTEADIAPLVEADVDMFVYEVLRTTRPGAQAVSEDAILAAAIQALNALSRAGDPFRRHFVFGFEAVVHALASAVETSFAALQADVCALLSTAVETNPGSLPTASSEQLVCALASVLEQHLDGIQATSSHNEPLNPAVFACTCGSLASVLTWRSSLLTSEKTAEALTVALSILSAVDGRSEAEDYIRVAANLLAKAIGVVLSLNSGGIGEGEADVAALLINHCDVYLVPAYISCQEDALNSNVHIAAHEALSAALQLPVECAQLLAQKLAATMWIRLDFELLARMTSEATLRGAIFRFLAVLVGHVSGSEAGELINKVIVSLPHNAEGMLAALENSTGGTREDIALQEAVLALLHCGALYQENRIVDEVQLLASIERLLLSPAWQTTPGVSDSTIKHLLFLYSTTREASSAGGVRWNPRAERALVDLLDARGALPAAAHELPLPVIAWLFQQERLRDFCTSQIERWLIEAPDAGTGVLGLAAEVLAKTREAPLFVSSVVERLTSSCAFEPMGRLFQSMKQIASGSGEAGTALVRGGLIEKIRKLLLLRVRNVPVSILTGTFDLIGALLPNLARVAAHEAGEWGHLSQQVCKIFLDETRQPASPASLPLLLAGLNLLNRVLFDGLLQTPALREPAAALLGNAELRQFCENVILESARSQSKGARAQSSARDKLLLAALTFHHLWLYRSALEVPSFRLAASAPEPSAVSFGELLQILQSGPSAARAVASSCLVALISQMGDSGVQCGTDKERHGTPSPSGALTGPHLRVLAFLLHNLLSSDGGLLRRNGFRCLAGLCQAGSLPPGVSEVATHSPWNRFLAQEFVASVSAASDSAGTLPLEAAPLMTSFLRLSPRPKWLANVLSPQSCSKIVDWVCSAKQLSPDLIEFLCALREGGFLEADDVCKLQALFQASLPFVACNRKEAESNRG</sequence>
<dbReference type="STRING" id="105231.A0A1Y1HTJ7"/>
<proteinExistence type="predicted"/>
<gene>
    <name evidence="1" type="ORF">KFL_000250350</name>
</gene>
<accession>A0A1Y1HTJ7</accession>